<feature type="non-terminal residue" evidence="2">
    <location>
        <position position="1"/>
    </location>
</feature>
<name>A0A5J9UEA5_9POAL</name>
<dbReference type="Proteomes" id="UP000324897">
    <property type="component" value="Unassembled WGS sequence"/>
</dbReference>
<dbReference type="EMBL" id="RWGY01000026">
    <property type="protein sequence ID" value="TVU21520.1"/>
    <property type="molecule type" value="Genomic_DNA"/>
</dbReference>
<gene>
    <name evidence="2" type="ORF">EJB05_31160</name>
</gene>
<protein>
    <submittedName>
        <fullName evidence="2">Uncharacterized protein</fullName>
    </submittedName>
</protein>
<sequence>MARVRVENLLALQKQAEEEIVRQQEVMMWQALAAARERDYPHHTQAGQLYQPAMGLGAAPGQMALQAQQLAAAADEEIAREQQAAAMGLDVTLLGHGQQTVQRFSVPTVNVAREQDMNLMEQAAAFVRAMSGNMSGTTNMAAFQPGGSADAGTFLVQQQPQQPQPVNAPGFQTGASLLPPLADLPGQQQGDDGDDDQFSSDDLAAYFSIPGPSRPPDDGGSS</sequence>
<dbReference type="AlphaFoldDB" id="A0A5J9UEA5"/>
<dbReference type="Gramene" id="TVU21520">
    <property type="protein sequence ID" value="TVU21520"/>
    <property type="gene ID" value="EJB05_31160"/>
</dbReference>
<keyword evidence="3" id="KW-1185">Reference proteome</keyword>
<feature type="region of interest" description="Disordered" evidence="1">
    <location>
        <begin position="158"/>
        <end position="222"/>
    </location>
</feature>
<proteinExistence type="predicted"/>
<evidence type="ECO:0000313" key="2">
    <source>
        <dbReference type="EMBL" id="TVU21520.1"/>
    </source>
</evidence>
<reference evidence="2 3" key="1">
    <citation type="journal article" date="2019" name="Sci. Rep.">
        <title>A high-quality genome of Eragrostis curvula grass provides insights into Poaceae evolution and supports new strategies to enhance forage quality.</title>
        <authorList>
            <person name="Carballo J."/>
            <person name="Santos B.A.C.M."/>
            <person name="Zappacosta D."/>
            <person name="Garbus I."/>
            <person name="Selva J.P."/>
            <person name="Gallo C.A."/>
            <person name="Diaz A."/>
            <person name="Albertini E."/>
            <person name="Caccamo M."/>
            <person name="Echenique V."/>
        </authorList>
    </citation>
    <scope>NUCLEOTIDE SEQUENCE [LARGE SCALE GENOMIC DNA]</scope>
    <source>
        <strain evidence="3">cv. Victoria</strain>
        <tissue evidence="2">Leaf</tissue>
    </source>
</reference>
<comment type="caution">
    <text evidence="2">The sequence shown here is derived from an EMBL/GenBank/DDBJ whole genome shotgun (WGS) entry which is preliminary data.</text>
</comment>
<evidence type="ECO:0000256" key="1">
    <source>
        <dbReference type="SAM" id="MobiDB-lite"/>
    </source>
</evidence>
<organism evidence="2 3">
    <name type="scientific">Eragrostis curvula</name>
    <name type="common">weeping love grass</name>
    <dbReference type="NCBI Taxonomy" id="38414"/>
    <lineage>
        <taxon>Eukaryota</taxon>
        <taxon>Viridiplantae</taxon>
        <taxon>Streptophyta</taxon>
        <taxon>Embryophyta</taxon>
        <taxon>Tracheophyta</taxon>
        <taxon>Spermatophyta</taxon>
        <taxon>Magnoliopsida</taxon>
        <taxon>Liliopsida</taxon>
        <taxon>Poales</taxon>
        <taxon>Poaceae</taxon>
        <taxon>PACMAD clade</taxon>
        <taxon>Chloridoideae</taxon>
        <taxon>Eragrostideae</taxon>
        <taxon>Eragrostidinae</taxon>
        <taxon>Eragrostis</taxon>
    </lineage>
</organism>
<accession>A0A5J9UEA5</accession>
<evidence type="ECO:0000313" key="3">
    <source>
        <dbReference type="Proteomes" id="UP000324897"/>
    </source>
</evidence>